<evidence type="ECO:0000313" key="4">
    <source>
        <dbReference type="Proteomes" id="UP000308005"/>
    </source>
</evidence>
<feature type="region of interest" description="Disordered" evidence="2">
    <location>
        <begin position="1"/>
        <end position="20"/>
    </location>
</feature>
<dbReference type="EMBL" id="QZBM01000195">
    <property type="protein sequence ID" value="THZ20055.1"/>
    <property type="molecule type" value="Genomic_DNA"/>
</dbReference>
<name>A0A4S9T8M3_AURPU</name>
<feature type="compositionally biased region" description="Low complexity" evidence="2">
    <location>
        <begin position="406"/>
        <end position="419"/>
    </location>
</feature>
<feature type="compositionally biased region" description="Polar residues" evidence="2">
    <location>
        <begin position="480"/>
        <end position="493"/>
    </location>
</feature>
<reference evidence="3 4" key="1">
    <citation type="submission" date="2018-10" db="EMBL/GenBank/DDBJ databases">
        <title>Fifty Aureobasidium pullulans genomes reveal a recombining polyextremotolerant generalist.</title>
        <authorList>
            <person name="Gostincar C."/>
            <person name="Turk M."/>
            <person name="Zajc J."/>
            <person name="Gunde-Cimerman N."/>
        </authorList>
    </citation>
    <scope>NUCLEOTIDE SEQUENCE [LARGE SCALE GENOMIC DNA]</scope>
    <source>
        <strain evidence="3 4">EXF-3863</strain>
    </source>
</reference>
<proteinExistence type="predicted"/>
<evidence type="ECO:0000256" key="2">
    <source>
        <dbReference type="SAM" id="MobiDB-lite"/>
    </source>
</evidence>
<feature type="compositionally biased region" description="Low complexity" evidence="2">
    <location>
        <begin position="461"/>
        <end position="472"/>
    </location>
</feature>
<evidence type="ECO:0000313" key="3">
    <source>
        <dbReference type="EMBL" id="THZ20055.1"/>
    </source>
</evidence>
<comment type="caution">
    <text evidence="3">The sequence shown here is derived from an EMBL/GenBank/DDBJ whole genome shotgun (WGS) entry which is preliminary data.</text>
</comment>
<dbReference type="Proteomes" id="UP000308005">
    <property type="component" value="Unassembled WGS sequence"/>
</dbReference>
<organism evidence="3 4">
    <name type="scientific">Aureobasidium pullulans</name>
    <name type="common">Black yeast</name>
    <name type="synonym">Pullularia pullulans</name>
    <dbReference type="NCBI Taxonomy" id="5580"/>
    <lineage>
        <taxon>Eukaryota</taxon>
        <taxon>Fungi</taxon>
        <taxon>Dikarya</taxon>
        <taxon>Ascomycota</taxon>
        <taxon>Pezizomycotina</taxon>
        <taxon>Dothideomycetes</taxon>
        <taxon>Dothideomycetidae</taxon>
        <taxon>Dothideales</taxon>
        <taxon>Saccotheciaceae</taxon>
        <taxon>Aureobasidium</taxon>
    </lineage>
</organism>
<dbReference type="PANTHER" id="PTHR43941">
    <property type="entry name" value="STRUCTURAL MAINTENANCE OF CHROMOSOMES PROTEIN 2"/>
    <property type="match status" value="1"/>
</dbReference>
<feature type="coiled-coil region" evidence="1">
    <location>
        <begin position="112"/>
        <end position="254"/>
    </location>
</feature>
<gene>
    <name evidence="3" type="ORF">D6C91_04880</name>
</gene>
<sequence length="777" mass="85775">MDDNGHQRFGHTSSDDEGSANSLPCIPTMATPCCCGNDECAFQQQNNEAFASLDENLRKAGRLGKPAPGPTCSPVVLLCFDTHHHFLFHTNPATMSLTWSLQALLVRHEAYVAEAEEQKVLMDAEISRMTEEKKELEANNSTLIEENRNLLDQLEGLNNAAVESDAQTQSLTATLQSTQAELQRLNSLAARTERLEREIEEYEQEQSILHASLSYKTESERSATLRWQEAERKLAAMENQLERIEREARDDKERHVEIVGRMERQRVVEKELETSAGRLKGAAAAKTAKHGSTVVSHFVKDILQDNVNLQAGIAELREMLDNSNEQVEALRDQLAQYTPTDIPSDVELPTPSTRPSNLEKEINRASTQELHVHHHYHAPAEHSRKASLTLRRPKKKRNVLASGVFTPSTGSRTPRSSISAVSPYTPSSTAAILSQTAASIPHRNVNRWSMQSHMTTSSMLSSPQSIYPPSSIWDRDDSLIDSSRPTTPDSEAPSSPYFIPHQSKRSSSGSYFRALPQPAFRDGASDRFEDYDQSPYEFPADGQGRFEDQAAAGGHGAILEEDEGNHMDPAVSSPDQGRAHVPSFIDDTEISTYTRPTIMDESIYTRPRHRRAASHESLISVSGMDIHTLQSRPSQLLTAQSSRSFSSQASVTATLSLAHAARPALMTRTSSSSRSILEGVAAEHKASSTPPKGLGQRVGGWVFGKWGSTPTPTVTVSAPMDHIKVDKKRMSTTASKLRPAGINQAGPIFGFGPEPQLPREPVLKTLNEEELWQCLNE</sequence>
<keyword evidence="1" id="KW-0175">Coiled coil</keyword>
<accession>A0A4S9T8M3</accession>
<protein>
    <submittedName>
        <fullName evidence="3">Uncharacterized protein</fullName>
    </submittedName>
</protein>
<feature type="region of interest" description="Disordered" evidence="2">
    <location>
        <begin position="404"/>
        <end position="424"/>
    </location>
</feature>
<feature type="coiled-coil region" evidence="1">
    <location>
        <begin position="306"/>
        <end position="333"/>
    </location>
</feature>
<evidence type="ECO:0000256" key="1">
    <source>
        <dbReference type="SAM" id="Coils"/>
    </source>
</evidence>
<feature type="region of interest" description="Disordered" evidence="2">
    <location>
        <begin position="455"/>
        <end position="511"/>
    </location>
</feature>
<dbReference type="AlphaFoldDB" id="A0A4S9T8M3"/>